<name>A0A8H4R5B0_9AGAR</name>
<evidence type="ECO:0000313" key="2">
    <source>
        <dbReference type="Proteomes" id="UP000521872"/>
    </source>
</evidence>
<gene>
    <name evidence="1" type="ORF">D9613_002378</name>
</gene>
<sequence length="306" mass="34594">MSATVVQVDLPEPTLPTFLKDLAKSTSSALVVLRPWCRDDFAPPTTALSCIKLQAQSYVGAIKLSVIAAQQGHNIAEEALGFSKNVDNREFSEKDRQGYLRGMVDIARRGEDNATKANEAFRGLRRKLEALIADSKVDIAKGTDRVSNTISSLLTDLEKGTSALEDLSSCVSQYINWWTAQDMAHKSLSASSEQLVINYSSLRKRTVIQKWVELKKAYVEYTDMIKELEDLDPAFSAEMKQALRQEETQYARNPAPNLTGFRPSMSYEDVIGPAPMLYAPMLQFYKKAEENMKDKHKHERWFHWFS</sequence>
<keyword evidence="2" id="KW-1185">Reference proteome</keyword>
<reference evidence="1 2" key="1">
    <citation type="submission" date="2019-12" db="EMBL/GenBank/DDBJ databases">
        <authorList>
            <person name="Floudas D."/>
            <person name="Bentzer J."/>
            <person name="Ahren D."/>
            <person name="Johansson T."/>
            <person name="Persson P."/>
            <person name="Tunlid A."/>
        </authorList>
    </citation>
    <scope>NUCLEOTIDE SEQUENCE [LARGE SCALE GENOMIC DNA]</scope>
    <source>
        <strain evidence="1 2">CBS 102.39</strain>
    </source>
</reference>
<accession>A0A8H4R5B0</accession>
<protein>
    <submittedName>
        <fullName evidence="1">Uncharacterized protein</fullName>
    </submittedName>
</protein>
<evidence type="ECO:0000313" key="1">
    <source>
        <dbReference type="EMBL" id="KAF4623026.1"/>
    </source>
</evidence>
<organism evidence="1 2">
    <name type="scientific">Agrocybe pediades</name>
    <dbReference type="NCBI Taxonomy" id="84607"/>
    <lineage>
        <taxon>Eukaryota</taxon>
        <taxon>Fungi</taxon>
        <taxon>Dikarya</taxon>
        <taxon>Basidiomycota</taxon>
        <taxon>Agaricomycotina</taxon>
        <taxon>Agaricomycetes</taxon>
        <taxon>Agaricomycetidae</taxon>
        <taxon>Agaricales</taxon>
        <taxon>Agaricineae</taxon>
        <taxon>Strophariaceae</taxon>
        <taxon>Agrocybe</taxon>
    </lineage>
</organism>
<proteinExistence type="predicted"/>
<dbReference type="Proteomes" id="UP000521872">
    <property type="component" value="Unassembled WGS sequence"/>
</dbReference>
<comment type="caution">
    <text evidence="1">The sequence shown here is derived from an EMBL/GenBank/DDBJ whole genome shotgun (WGS) entry which is preliminary data.</text>
</comment>
<dbReference type="EMBL" id="JAACJL010000001">
    <property type="protein sequence ID" value="KAF4623026.1"/>
    <property type="molecule type" value="Genomic_DNA"/>
</dbReference>
<dbReference type="AlphaFoldDB" id="A0A8H4R5B0"/>